<gene>
    <name evidence="1" type="ORF">CLV44_11482</name>
</gene>
<dbReference type="Proteomes" id="UP000242133">
    <property type="component" value="Unassembled WGS sequence"/>
</dbReference>
<proteinExistence type="predicted"/>
<accession>A0A2P8EUH6</accession>
<protein>
    <submittedName>
        <fullName evidence="1">Uncharacterized protein</fullName>
    </submittedName>
</protein>
<evidence type="ECO:0000313" key="2">
    <source>
        <dbReference type="Proteomes" id="UP000242133"/>
    </source>
</evidence>
<evidence type="ECO:0000313" key="1">
    <source>
        <dbReference type="EMBL" id="PSL13085.1"/>
    </source>
</evidence>
<dbReference type="OrthoDB" id="3312272at2"/>
<dbReference type="RefSeq" id="WP_106592136.1">
    <property type="nucleotide sequence ID" value="NZ_PYGI01000014.1"/>
</dbReference>
<dbReference type="EMBL" id="PYGI01000014">
    <property type="protein sequence ID" value="PSL13085.1"/>
    <property type="molecule type" value="Genomic_DNA"/>
</dbReference>
<name>A0A2P8EUH6_9GAMM</name>
<organism evidence="1 2">
    <name type="scientific">Marinobacterium halophilum</name>
    <dbReference type="NCBI Taxonomy" id="267374"/>
    <lineage>
        <taxon>Bacteria</taxon>
        <taxon>Pseudomonadati</taxon>
        <taxon>Pseudomonadota</taxon>
        <taxon>Gammaproteobacteria</taxon>
        <taxon>Oceanospirillales</taxon>
        <taxon>Oceanospirillaceae</taxon>
        <taxon>Marinobacterium</taxon>
    </lineage>
</organism>
<sequence>MAHFAETGTYLKFSERPRNKSKAILWPVMVHRVLYPEPRRVELNLFQRAVLGLIRAGAKSQDAIANLTGLHPDLIAFIVAQGVSNGWLAPQANELTDKGFKLLDDEEDEAANLKAGYIFQDAISGEYWPRLVTRLEQVEALDPFARFPEFVSERKTGDTYRPFLARAGQVDLPALDNEVLTKAYREYQRDFRSNQQLYGTSGPLKQVRLKGIQHLDESPEPARVLLWVVGDEEGSELWSIKDPFALREDAWWLVTSMKQLLQDNKKLRTFLSPLVGIPDAGSMTKEEWYEALSKKTELDILIKYPWLERQPDIKIYFARLMQWQEKIESGLRWDSDLEAAIGDCQKLLEVVMQWLIKTFPAEHNRISSRSNPKQVLRALTIPSFSNEVVQILARQDIRQVIRACQNPSSSLKALLFAAGMGVLGAKQYQHPLMVLEGEDLRLDILLQLADLRNQSSHGQSSFKKRAPQELSAEVVIKNIRYAQEFTANFKDWM</sequence>
<reference evidence="1 2" key="1">
    <citation type="submission" date="2018-03" db="EMBL/GenBank/DDBJ databases">
        <title>Genomic Encyclopedia of Archaeal and Bacterial Type Strains, Phase II (KMG-II): from individual species to whole genera.</title>
        <authorList>
            <person name="Goeker M."/>
        </authorList>
    </citation>
    <scope>NUCLEOTIDE SEQUENCE [LARGE SCALE GENOMIC DNA]</scope>
    <source>
        <strain evidence="1 2">DSM 17586</strain>
    </source>
</reference>
<keyword evidence="2" id="KW-1185">Reference proteome</keyword>
<dbReference type="AlphaFoldDB" id="A0A2P8EUH6"/>
<comment type="caution">
    <text evidence="1">The sequence shown here is derived from an EMBL/GenBank/DDBJ whole genome shotgun (WGS) entry which is preliminary data.</text>
</comment>